<dbReference type="InterPro" id="IPR000873">
    <property type="entry name" value="AMP-dep_synth/lig_dom"/>
</dbReference>
<evidence type="ECO:0000259" key="1">
    <source>
        <dbReference type="PROSITE" id="PS50075"/>
    </source>
</evidence>
<keyword evidence="3" id="KW-1185">Reference proteome</keyword>
<evidence type="ECO:0000313" key="3">
    <source>
        <dbReference type="Proteomes" id="UP001597097"/>
    </source>
</evidence>
<dbReference type="PANTHER" id="PTHR45527:SF1">
    <property type="entry name" value="FATTY ACID SYNTHASE"/>
    <property type="match status" value="1"/>
</dbReference>
<dbReference type="InterPro" id="IPR025110">
    <property type="entry name" value="AMP-bd_C"/>
</dbReference>
<protein>
    <submittedName>
        <fullName evidence="2">Amino acid adenylation domain-containing protein</fullName>
    </submittedName>
</protein>
<dbReference type="RefSeq" id="WP_219528020.1">
    <property type="nucleotide sequence ID" value="NZ_JAHKRM010000003.1"/>
</dbReference>
<dbReference type="EMBL" id="JBHUCM010000075">
    <property type="protein sequence ID" value="MFD1547399.1"/>
    <property type="molecule type" value="Genomic_DNA"/>
</dbReference>
<dbReference type="InterPro" id="IPR020845">
    <property type="entry name" value="AMP-binding_CS"/>
</dbReference>
<organism evidence="2 3">
    <name type="scientific">Nonomuraea guangzhouensis</name>
    <dbReference type="NCBI Taxonomy" id="1291555"/>
    <lineage>
        <taxon>Bacteria</taxon>
        <taxon>Bacillati</taxon>
        <taxon>Actinomycetota</taxon>
        <taxon>Actinomycetes</taxon>
        <taxon>Streptosporangiales</taxon>
        <taxon>Streptosporangiaceae</taxon>
        <taxon>Nonomuraea</taxon>
    </lineage>
</organism>
<dbReference type="PANTHER" id="PTHR45527">
    <property type="entry name" value="NONRIBOSOMAL PEPTIDE SYNTHETASE"/>
    <property type="match status" value="1"/>
</dbReference>
<comment type="caution">
    <text evidence="2">The sequence shown here is derived from an EMBL/GenBank/DDBJ whole genome shotgun (WGS) entry which is preliminary data.</text>
</comment>
<dbReference type="NCBIfam" id="TIGR01733">
    <property type="entry name" value="AA-adenyl-dom"/>
    <property type="match status" value="1"/>
</dbReference>
<dbReference type="PROSITE" id="PS00455">
    <property type="entry name" value="AMP_BINDING"/>
    <property type="match status" value="1"/>
</dbReference>
<sequence length="717" mass="76135">MSFADDRADWLTAALAVAWRRTGADRVSVVYTPSAGQEERPAEVAVGDDPSFGALRKRLVAGRAALVKASSVRFPAGEPPAGQVAVALSAGVADPSLPLSCLPLATVLDRRELLGWGGYDLPTAVPRCVHDMVYEQAARTPEAPAVRFAGSTLTYRELCDRADGLAAVLLRHGAGPGRPVAVLLDRSADAVIALLAVLRSGAAYVALELDAPAERRDILLRDAGAHIVISSRDDLGLPPDITLVRPDEQDAPVPPPRVGPADLAYVSYTSGSTGEPKGVCVPHTAVARLVDGPDWADFRSGDVFLQLAPVAFDASTMELWAPLTSGALLVVHPPGPLDLEELAETLAAEGVSVLWLTAGLFHRMVAEHLDALAGLRHLLAGGDVVSVEAVRELMAAHPDLLFTDGYGPTENTTFTTCWTSATPPAIDWVPIGRPIRGTRVAILDSLLRPVPVGVPGELYAGGAGLARCYLGRPGATAERFVADPFAAEPGARLYRTGDLACWQPDHTIRFLGRADQQVKIHGFRVEPGEVEAAIMRRPEVSGALVLAEDDPAGGRRLAAYVTPRDDAADTAGLAADLRAALRRELPPTLVPPRLLVVRRLPLTLNGKVDRAAVAAGTPAPRTVDGPYVAPSDWLESYLTDVWADTLDVEKVGVHDDFFELGGHSLIAGELLGRVQQEFELEIPARTLYLNPTVTELAKEIHRLLAPAGHHAKGSQRS</sequence>
<dbReference type="InterPro" id="IPR009081">
    <property type="entry name" value="PP-bd_ACP"/>
</dbReference>
<gene>
    <name evidence="2" type="ORF">ACFSJ0_60955</name>
</gene>
<accession>A0ABW4GYJ6</accession>
<dbReference type="SMART" id="SM00823">
    <property type="entry name" value="PKS_PP"/>
    <property type="match status" value="1"/>
</dbReference>
<dbReference type="Pfam" id="PF00501">
    <property type="entry name" value="AMP-binding"/>
    <property type="match status" value="1"/>
</dbReference>
<dbReference type="PROSITE" id="PS50075">
    <property type="entry name" value="CARRIER"/>
    <property type="match status" value="1"/>
</dbReference>
<evidence type="ECO:0000313" key="2">
    <source>
        <dbReference type="EMBL" id="MFD1547399.1"/>
    </source>
</evidence>
<feature type="domain" description="Carrier" evidence="1">
    <location>
        <begin position="629"/>
        <end position="704"/>
    </location>
</feature>
<dbReference type="InterPro" id="IPR020806">
    <property type="entry name" value="PKS_PP-bd"/>
</dbReference>
<dbReference type="CDD" id="cd12117">
    <property type="entry name" value="A_NRPS_Srf_like"/>
    <property type="match status" value="1"/>
</dbReference>
<dbReference type="Pfam" id="PF00550">
    <property type="entry name" value="PP-binding"/>
    <property type="match status" value="1"/>
</dbReference>
<dbReference type="Proteomes" id="UP001597097">
    <property type="component" value="Unassembled WGS sequence"/>
</dbReference>
<proteinExistence type="predicted"/>
<dbReference type="InterPro" id="IPR010071">
    <property type="entry name" value="AA_adenyl_dom"/>
</dbReference>
<dbReference type="Pfam" id="PF13193">
    <property type="entry name" value="AMP-binding_C"/>
    <property type="match status" value="1"/>
</dbReference>
<name>A0ABW4GYJ6_9ACTN</name>
<reference evidence="3" key="1">
    <citation type="journal article" date="2019" name="Int. J. Syst. Evol. Microbiol.">
        <title>The Global Catalogue of Microorganisms (GCM) 10K type strain sequencing project: providing services to taxonomists for standard genome sequencing and annotation.</title>
        <authorList>
            <consortium name="The Broad Institute Genomics Platform"/>
            <consortium name="The Broad Institute Genome Sequencing Center for Infectious Disease"/>
            <person name="Wu L."/>
            <person name="Ma J."/>
        </authorList>
    </citation>
    <scope>NUCLEOTIDE SEQUENCE [LARGE SCALE GENOMIC DNA]</scope>
    <source>
        <strain evidence="3">CGMCC 1.15399</strain>
    </source>
</reference>